<dbReference type="InterPro" id="IPR001087">
    <property type="entry name" value="GDSL"/>
</dbReference>
<organism evidence="3 4">
    <name type="scientific">Lachnellula occidentalis</name>
    <dbReference type="NCBI Taxonomy" id="215460"/>
    <lineage>
        <taxon>Eukaryota</taxon>
        <taxon>Fungi</taxon>
        <taxon>Dikarya</taxon>
        <taxon>Ascomycota</taxon>
        <taxon>Pezizomycotina</taxon>
        <taxon>Leotiomycetes</taxon>
        <taxon>Helotiales</taxon>
        <taxon>Lachnaceae</taxon>
        <taxon>Lachnellula</taxon>
    </lineage>
</organism>
<dbReference type="PANTHER" id="PTHR45648:SF85">
    <property type="entry name" value="A, PUTATIVE (AFU_ORTHOLOGUE AFUA_2G10760)-RELATED"/>
    <property type="match status" value="1"/>
</dbReference>
<gene>
    <name evidence="3" type="primary">aes1_0</name>
    <name evidence="3" type="ORF">LOCC1_G000648</name>
</gene>
<dbReference type="Pfam" id="PF00657">
    <property type="entry name" value="Lipase_GDSL"/>
    <property type="match status" value="1"/>
</dbReference>
<keyword evidence="4" id="KW-1185">Reference proteome</keyword>
<evidence type="ECO:0000256" key="2">
    <source>
        <dbReference type="SAM" id="SignalP"/>
    </source>
</evidence>
<dbReference type="EMBL" id="QGMI01000006">
    <property type="protein sequence ID" value="TVY49755.1"/>
    <property type="molecule type" value="Genomic_DNA"/>
</dbReference>
<dbReference type="AlphaFoldDB" id="A0A8H8S9M9"/>
<dbReference type="GO" id="GO:0016788">
    <property type="term" value="F:hydrolase activity, acting on ester bonds"/>
    <property type="evidence" value="ECO:0007669"/>
    <property type="project" value="InterPro"/>
</dbReference>
<keyword evidence="2" id="KW-0732">Signal</keyword>
<evidence type="ECO:0000256" key="1">
    <source>
        <dbReference type="ARBA" id="ARBA00022801"/>
    </source>
</evidence>
<sequence>MVHLLLAQLCFAAALVNGSPSYQSKPSFNWDETNFILAFGDSYTYVQGTSGRQNYSFIGDLQNYSFTPEKLLSDEIVQNQIGTSAGGPNWVEYLTGCFSGLPSRCKKQLWNFAFAGSDVSTEYTPLHHNYSVSFINQIAQWNTYARPVLSVALPKSLVVAFIGINDISDTSKYTFPRPNASDFTSLYSQIISTEFRALDTVYEAGYRNFLIMNLPPLERTPSNVLPNGPPPLPNSTMLHTYNALLSTSASTFSATHPGANTMLFDTYAFLSSILDHPAPYGITNTTGFCARYDAPDIATQYAAYGCLPLDEYFWYNSGHVTWRVHGFLAGAVGRFLESEGC</sequence>
<accession>A0A8H8S9M9</accession>
<dbReference type="Proteomes" id="UP000443090">
    <property type="component" value="Unassembled WGS sequence"/>
</dbReference>
<keyword evidence="1" id="KW-0378">Hydrolase</keyword>
<name>A0A8H8S9M9_9HELO</name>
<dbReference type="InterPro" id="IPR051058">
    <property type="entry name" value="GDSL_Est/Lipase"/>
</dbReference>
<dbReference type="SUPFAM" id="SSF52266">
    <property type="entry name" value="SGNH hydrolase"/>
    <property type="match status" value="1"/>
</dbReference>
<evidence type="ECO:0000313" key="4">
    <source>
        <dbReference type="Proteomes" id="UP000443090"/>
    </source>
</evidence>
<proteinExistence type="predicted"/>
<dbReference type="OrthoDB" id="1600564at2759"/>
<reference evidence="3 4" key="1">
    <citation type="submission" date="2018-05" db="EMBL/GenBank/DDBJ databases">
        <title>Genome sequencing and assembly of the regulated plant pathogen Lachnellula willkommii and related sister species for the development of diagnostic species identification markers.</title>
        <authorList>
            <person name="Giroux E."/>
            <person name="Bilodeau G."/>
        </authorList>
    </citation>
    <scope>NUCLEOTIDE SEQUENCE [LARGE SCALE GENOMIC DNA]</scope>
    <source>
        <strain evidence="3 4">CBS 160.35</strain>
    </source>
</reference>
<feature type="chain" id="PRO_5034168311" evidence="2">
    <location>
        <begin position="19"/>
        <end position="341"/>
    </location>
</feature>
<dbReference type="Gene3D" id="3.40.50.1110">
    <property type="entry name" value="SGNH hydrolase"/>
    <property type="match status" value="1"/>
</dbReference>
<dbReference type="CDD" id="cd01846">
    <property type="entry name" value="fatty_acyltransferase_like"/>
    <property type="match status" value="1"/>
</dbReference>
<comment type="caution">
    <text evidence="3">The sequence shown here is derived from an EMBL/GenBank/DDBJ whole genome shotgun (WGS) entry which is preliminary data.</text>
</comment>
<feature type="signal peptide" evidence="2">
    <location>
        <begin position="1"/>
        <end position="18"/>
    </location>
</feature>
<dbReference type="PANTHER" id="PTHR45648">
    <property type="entry name" value="GDSL LIPASE/ACYLHYDROLASE FAMILY PROTEIN (AFU_ORTHOLOGUE AFUA_4G14700)"/>
    <property type="match status" value="1"/>
</dbReference>
<evidence type="ECO:0000313" key="3">
    <source>
        <dbReference type="EMBL" id="TVY49755.1"/>
    </source>
</evidence>
<protein>
    <submittedName>
        <fullName evidence="3">Acetylesterase</fullName>
    </submittedName>
</protein>
<dbReference type="InterPro" id="IPR036514">
    <property type="entry name" value="SGNH_hydro_sf"/>
</dbReference>